<dbReference type="CDD" id="cd03443">
    <property type="entry name" value="PaaI_thioesterase"/>
    <property type="match status" value="1"/>
</dbReference>
<evidence type="ECO:0000313" key="3">
    <source>
        <dbReference type="EMBL" id="ANX04119.1"/>
    </source>
</evidence>
<sequence>MLYRYLESSAEHRRDYITRIPHSAALGMDMVEVAAGRCVLRLPFQQSLADGHGGLAGGAVSALLDNAGGVAVFCSLERATDFSTLSLRVEFITAPAAGRDVFARVECLRLEGRQAHIRGVADCGDAEQPGPPFATVSGVFFLKPHSQPLHDLETLGNV</sequence>
<organism evidence="3 4">
    <name type="scientific">Immundisolibacter cernigliae</name>
    <dbReference type="NCBI Taxonomy" id="1810504"/>
    <lineage>
        <taxon>Bacteria</taxon>
        <taxon>Pseudomonadati</taxon>
        <taxon>Pseudomonadota</taxon>
        <taxon>Gammaproteobacteria</taxon>
        <taxon>Immundisolibacterales</taxon>
        <taxon>Immundisolibacteraceae</taxon>
        <taxon>Immundisolibacter</taxon>
    </lineage>
</organism>
<feature type="domain" description="Thioesterase" evidence="2">
    <location>
        <begin position="53"/>
        <end position="119"/>
    </location>
</feature>
<dbReference type="OrthoDB" id="9813158at2"/>
<protein>
    <recommendedName>
        <fullName evidence="2">Thioesterase domain-containing protein</fullName>
    </recommendedName>
</protein>
<gene>
    <name evidence="3" type="ORF">PG2T_07960</name>
</gene>
<proteinExistence type="predicted"/>
<evidence type="ECO:0000259" key="2">
    <source>
        <dbReference type="Pfam" id="PF03061"/>
    </source>
</evidence>
<keyword evidence="1" id="KW-0378">Hydrolase</keyword>
<dbReference type="InterPro" id="IPR029069">
    <property type="entry name" value="HotDog_dom_sf"/>
</dbReference>
<dbReference type="Proteomes" id="UP000092952">
    <property type="component" value="Chromosome"/>
</dbReference>
<keyword evidence="4" id="KW-1185">Reference proteome</keyword>
<dbReference type="KEGG" id="gbi:PG2T_07960"/>
<dbReference type="InterPro" id="IPR006683">
    <property type="entry name" value="Thioestr_dom"/>
</dbReference>
<dbReference type="InterPro" id="IPR003736">
    <property type="entry name" value="PAAI_dom"/>
</dbReference>
<dbReference type="NCBIfam" id="TIGR00369">
    <property type="entry name" value="unchar_dom_1"/>
    <property type="match status" value="1"/>
</dbReference>
<dbReference type="Gene3D" id="3.10.129.10">
    <property type="entry name" value="Hotdog Thioesterase"/>
    <property type="match status" value="1"/>
</dbReference>
<name>A0A1B1YTS5_9GAMM</name>
<dbReference type="GO" id="GO:0016289">
    <property type="term" value="F:acyl-CoA hydrolase activity"/>
    <property type="evidence" value="ECO:0007669"/>
    <property type="project" value="UniProtKB-ARBA"/>
</dbReference>
<reference evidence="4" key="1">
    <citation type="submission" date="2016-03" db="EMBL/GenBank/DDBJ databases">
        <title>Complete genome sequence of Solimmundus cernigliae, representing a novel lineage of polycyclic aromatic hydrocarbon degraders within the Gammaproteobacteria.</title>
        <authorList>
            <person name="Singleton D.R."/>
            <person name="Dickey A.N."/>
            <person name="Scholl E.H."/>
            <person name="Wright F.A."/>
            <person name="Aitken M.D."/>
        </authorList>
    </citation>
    <scope>NUCLEOTIDE SEQUENCE [LARGE SCALE GENOMIC DNA]</scope>
    <source>
        <strain evidence="4">TR3.2</strain>
    </source>
</reference>
<dbReference type="STRING" id="1810504.PG2T_07960"/>
<evidence type="ECO:0000313" key="4">
    <source>
        <dbReference type="Proteomes" id="UP000092952"/>
    </source>
</evidence>
<dbReference type="InParanoid" id="A0A1B1YTS5"/>
<accession>A0A1B1YTS5</accession>
<dbReference type="RefSeq" id="WP_068804027.1">
    <property type="nucleotide sequence ID" value="NZ_CP014671.1"/>
</dbReference>
<dbReference type="SUPFAM" id="SSF54637">
    <property type="entry name" value="Thioesterase/thiol ester dehydrase-isomerase"/>
    <property type="match status" value="1"/>
</dbReference>
<dbReference type="EMBL" id="CP014671">
    <property type="protein sequence ID" value="ANX04119.1"/>
    <property type="molecule type" value="Genomic_DNA"/>
</dbReference>
<dbReference type="Pfam" id="PF03061">
    <property type="entry name" value="4HBT"/>
    <property type="match status" value="1"/>
</dbReference>
<evidence type="ECO:0000256" key="1">
    <source>
        <dbReference type="ARBA" id="ARBA00022801"/>
    </source>
</evidence>
<dbReference type="AlphaFoldDB" id="A0A1B1YTS5"/>